<feature type="transmembrane region" description="Helical" evidence="7">
    <location>
        <begin position="162"/>
        <end position="182"/>
    </location>
</feature>
<comment type="similarity">
    <text evidence="2">Belongs to the acetate uptake transporter (AceTr) (TC 2.A.96) family.</text>
</comment>
<name>A0A0N1I0C8_LEPSE</name>
<evidence type="ECO:0000256" key="7">
    <source>
        <dbReference type="SAM" id="Phobius"/>
    </source>
</evidence>
<feature type="transmembrane region" description="Helical" evidence="7">
    <location>
        <begin position="222"/>
        <end position="244"/>
    </location>
</feature>
<feature type="compositionally biased region" description="Basic and acidic residues" evidence="6">
    <location>
        <begin position="19"/>
        <end position="29"/>
    </location>
</feature>
<evidence type="ECO:0000256" key="2">
    <source>
        <dbReference type="ARBA" id="ARBA00005587"/>
    </source>
</evidence>
<keyword evidence="3 7" id="KW-0812">Transmembrane</keyword>
<evidence type="ECO:0000256" key="3">
    <source>
        <dbReference type="ARBA" id="ARBA00022692"/>
    </source>
</evidence>
<keyword evidence="5 7" id="KW-0472">Membrane</keyword>
<sequence>MANISDAFAVGKVTGANREPVHAADEGNVRQRPRRRPCKVVVYYFDEDAEEEVEAGATQPLQPCSKREGSGKRQGLAGASDITTSEGDKMDCPGIEELESYRNENNCRVATGATCCCRCQPRKPVSVDNPRIGSPTPLGFFAFGMTTLLYNVHNARICELNMATMGLIVMFGGMTQFTCGFFELINMNTLGCTISTTYGAFWLATAVLFLQPENQYVTMGDHNYSGGFFLLWFVFSGTLLAAAFRSPFMCIALFFLVPVNFLLQAIGYFADSVTVAKVAGYEGILVGALATYLGMAFTLRDVYGRSVLPILFQKNMRYVEW</sequence>
<keyword evidence="9" id="KW-1185">Reference proteome</keyword>
<dbReference type="VEuPathDB" id="TriTrypDB:Lsey_0284_0070"/>
<feature type="transmembrane region" description="Helical" evidence="7">
    <location>
        <begin position="251"/>
        <end position="269"/>
    </location>
</feature>
<gene>
    <name evidence="8" type="ORF">ABL78_6788</name>
</gene>
<evidence type="ECO:0008006" key="10">
    <source>
        <dbReference type="Google" id="ProtNLM"/>
    </source>
</evidence>
<dbReference type="GO" id="GO:0005886">
    <property type="term" value="C:plasma membrane"/>
    <property type="evidence" value="ECO:0007669"/>
    <property type="project" value="TreeGrafter"/>
</dbReference>
<organism evidence="8 9">
    <name type="scientific">Leptomonas seymouri</name>
    <dbReference type="NCBI Taxonomy" id="5684"/>
    <lineage>
        <taxon>Eukaryota</taxon>
        <taxon>Discoba</taxon>
        <taxon>Euglenozoa</taxon>
        <taxon>Kinetoplastea</taxon>
        <taxon>Metakinetoplastina</taxon>
        <taxon>Trypanosomatida</taxon>
        <taxon>Trypanosomatidae</taxon>
        <taxon>Leishmaniinae</taxon>
        <taxon>Leptomonas</taxon>
    </lineage>
</organism>
<dbReference type="Proteomes" id="UP000038009">
    <property type="component" value="Unassembled WGS sequence"/>
</dbReference>
<dbReference type="Pfam" id="PF01184">
    <property type="entry name" value="Gpr1_Fun34_YaaH"/>
    <property type="match status" value="1"/>
</dbReference>
<evidence type="ECO:0000313" key="9">
    <source>
        <dbReference type="Proteomes" id="UP000038009"/>
    </source>
</evidence>
<reference evidence="8 9" key="1">
    <citation type="journal article" date="2015" name="PLoS Pathog.">
        <title>Leptomonas seymouri: Adaptations to the Dixenous Life Cycle Analyzed by Genome Sequencing, Transcriptome Profiling and Co-infection with Leishmania donovani.</title>
        <authorList>
            <person name="Kraeva N."/>
            <person name="Butenko A."/>
            <person name="Hlavacova J."/>
            <person name="Kostygov A."/>
            <person name="Myskova J."/>
            <person name="Grybchuk D."/>
            <person name="Lestinova T."/>
            <person name="Votypka J."/>
            <person name="Volf P."/>
            <person name="Opperdoes F."/>
            <person name="Flegontov P."/>
            <person name="Lukes J."/>
            <person name="Yurchenko V."/>
        </authorList>
    </citation>
    <scope>NUCLEOTIDE SEQUENCE [LARGE SCALE GENOMIC DNA]</scope>
    <source>
        <strain evidence="8 9">ATCC 30220</strain>
    </source>
</reference>
<dbReference type="InterPro" id="IPR047623">
    <property type="entry name" value="SatP"/>
</dbReference>
<evidence type="ECO:0000256" key="1">
    <source>
        <dbReference type="ARBA" id="ARBA00004141"/>
    </source>
</evidence>
<accession>A0A0N1I0C8</accession>
<dbReference type="PANTHER" id="PTHR30178">
    <property type="entry name" value="INNER MEMBRANE PROTEIN YAAH"/>
    <property type="match status" value="1"/>
</dbReference>
<evidence type="ECO:0000256" key="4">
    <source>
        <dbReference type="ARBA" id="ARBA00022989"/>
    </source>
</evidence>
<dbReference type="PANTHER" id="PTHR30178:SF3">
    <property type="entry name" value="SUCCINATE-ACETATE_PROTON SYMPORTER SATP"/>
    <property type="match status" value="1"/>
</dbReference>
<dbReference type="EMBL" id="LJSK01000284">
    <property type="protein sequence ID" value="KPI84163.1"/>
    <property type="molecule type" value="Genomic_DNA"/>
</dbReference>
<dbReference type="GO" id="GO:0015360">
    <property type="term" value="F:acetate:proton symporter activity"/>
    <property type="evidence" value="ECO:0007669"/>
    <property type="project" value="TreeGrafter"/>
</dbReference>
<proteinExistence type="inferred from homology"/>
<feature type="region of interest" description="Disordered" evidence="6">
    <location>
        <begin position="54"/>
        <end position="90"/>
    </location>
</feature>
<dbReference type="GO" id="GO:0071422">
    <property type="term" value="P:succinate transmembrane transport"/>
    <property type="evidence" value="ECO:0007669"/>
    <property type="project" value="TreeGrafter"/>
</dbReference>
<dbReference type="InterPro" id="IPR000791">
    <property type="entry name" value="Gpr1/Fun34/SatP-like"/>
</dbReference>
<dbReference type="AlphaFoldDB" id="A0A0N1I0C8"/>
<dbReference type="OMA" id="CGFFELI"/>
<feature type="transmembrane region" description="Helical" evidence="7">
    <location>
        <begin position="281"/>
        <end position="299"/>
    </location>
</feature>
<protein>
    <recommendedName>
        <fullName evidence="10">GPR1/FUN34/yaaH family</fullName>
    </recommendedName>
</protein>
<evidence type="ECO:0000256" key="6">
    <source>
        <dbReference type="SAM" id="MobiDB-lite"/>
    </source>
</evidence>
<feature type="region of interest" description="Disordered" evidence="6">
    <location>
        <begin position="12"/>
        <end position="33"/>
    </location>
</feature>
<evidence type="ECO:0000256" key="5">
    <source>
        <dbReference type="ARBA" id="ARBA00023136"/>
    </source>
</evidence>
<comment type="subcellular location">
    <subcellularLocation>
        <location evidence="1">Membrane</location>
        <topology evidence="1">Multi-pass membrane protein</topology>
    </subcellularLocation>
</comment>
<dbReference type="OrthoDB" id="3648309at2759"/>
<keyword evidence="4 7" id="KW-1133">Transmembrane helix</keyword>
<dbReference type="NCBIfam" id="NF038013">
    <property type="entry name" value="AceTr_1"/>
    <property type="match status" value="1"/>
</dbReference>
<comment type="caution">
    <text evidence="8">The sequence shown here is derived from an EMBL/GenBank/DDBJ whole genome shotgun (WGS) entry which is preliminary data.</text>
</comment>
<evidence type="ECO:0000313" key="8">
    <source>
        <dbReference type="EMBL" id="KPI84163.1"/>
    </source>
</evidence>
<feature type="transmembrane region" description="Helical" evidence="7">
    <location>
        <begin position="189"/>
        <end position="210"/>
    </location>
</feature>